<dbReference type="EMBL" id="JAVAMP010000017">
    <property type="protein sequence ID" value="MDP5276688.1"/>
    <property type="molecule type" value="Genomic_DNA"/>
</dbReference>
<evidence type="ECO:0000313" key="2">
    <source>
        <dbReference type="Proteomes" id="UP001231941"/>
    </source>
</evidence>
<comment type="caution">
    <text evidence="1">The sequence shown here is derived from an EMBL/GenBank/DDBJ whole genome shotgun (WGS) entry which is preliminary data.</text>
</comment>
<organism evidence="1 2">
    <name type="scientific">Chengkuizengella axinellae</name>
    <dbReference type="NCBI Taxonomy" id="3064388"/>
    <lineage>
        <taxon>Bacteria</taxon>
        <taxon>Bacillati</taxon>
        <taxon>Bacillota</taxon>
        <taxon>Bacilli</taxon>
        <taxon>Bacillales</taxon>
        <taxon>Paenibacillaceae</taxon>
        <taxon>Chengkuizengella</taxon>
    </lineage>
</organism>
<proteinExistence type="predicted"/>
<gene>
    <name evidence="1" type="ORF">Q5Y73_21575</name>
</gene>
<protein>
    <submittedName>
        <fullName evidence="1">Uncharacterized protein</fullName>
    </submittedName>
</protein>
<name>A0ABT9J5C9_9BACL</name>
<sequence>MKEEDGVTIKIVIGDGSPIHIEADVKMWDMSIISNESAFKDNRYLY</sequence>
<evidence type="ECO:0000313" key="1">
    <source>
        <dbReference type="EMBL" id="MDP5276688.1"/>
    </source>
</evidence>
<dbReference type="RefSeq" id="WP_305993997.1">
    <property type="nucleotide sequence ID" value="NZ_JAVAMP010000017.1"/>
</dbReference>
<keyword evidence="2" id="KW-1185">Reference proteome</keyword>
<reference evidence="1 2" key="1">
    <citation type="submission" date="2023-08" db="EMBL/GenBank/DDBJ databases">
        <authorList>
            <person name="Park J.-S."/>
        </authorList>
    </citation>
    <scope>NUCLEOTIDE SEQUENCE [LARGE SCALE GENOMIC DNA]</scope>
    <source>
        <strain evidence="1 2">2205SS18-9</strain>
    </source>
</reference>
<dbReference type="Proteomes" id="UP001231941">
    <property type="component" value="Unassembled WGS sequence"/>
</dbReference>
<accession>A0ABT9J5C9</accession>